<dbReference type="AlphaFoldDB" id="K1WMU3"/>
<evidence type="ECO:0000256" key="7">
    <source>
        <dbReference type="ARBA" id="ARBA00022771"/>
    </source>
</evidence>
<feature type="transmembrane region" description="Helical" evidence="14">
    <location>
        <begin position="211"/>
        <end position="232"/>
    </location>
</feature>
<feature type="region of interest" description="Disordered" evidence="13">
    <location>
        <begin position="419"/>
        <end position="446"/>
    </location>
</feature>
<keyword evidence="8" id="KW-0833">Ubl conjugation pathway</keyword>
<dbReference type="GO" id="GO:0006511">
    <property type="term" value="P:ubiquitin-dependent protein catabolic process"/>
    <property type="evidence" value="ECO:0007669"/>
    <property type="project" value="TreeGrafter"/>
</dbReference>
<sequence>MATLRSLVLLVGLGMLVSAQSIQPSNVSFSKSDSMTNLQLNGGAMFDERFYAIAPLTENVGLGMSQTAVGAQAWNGALKAVDYTSAGNLNNTDIAFLSCDPNGSNINPSDVVRTAGDRKPAAIVLYSLSSQECNLTGVYPYTTMYTMTSRQDSTAVLNFAMMFSSQGGGPIATRIGVNNGTSSGPDGAQPSGDASNTPGSPGPTTAVAMSVLYSLTGIITLLFLVIIAAGAVRAHRHPERYGPRNGSPGGRPRQSRAKGLSRAILETLPTVKFGDPGPVKPSSVELEEGRASPHDAPTDGTTAVAAATTQTREGETRSSSETNSGPVGVATNAASVKSVDEASPNEDNLGCSICTEDFTTGEDVRVLPCNHKYHPACIDPWLLNVSGTCPLCRHDLRPPTSAGPNVGGVTNAVGELPPPLSLNEGGINNGPASSEGEGSSHHRHRVSRLLDLSRLRHAPPDERIAALRQLREETQRTGESTTEVAEEPSRRARLTGWLRDTFRTRVGAQNDNTTS</sequence>
<evidence type="ECO:0000256" key="14">
    <source>
        <dbReference type="SAM" id="Phobius"/>
    </source>
</evidence>
<dbReference type="SUPFAM" id="SSF57850">
    <property type="entry name" value="RING/U-box"/>
    <property type="match status" value="1"/>
</dbReference>
<dbReference type="InterPro" id="IPR013083">
    <property type="entry name" value="Znf_RING/FYVE/PHD"/>
</dbReference>
<feature type="region of interest" description="Disordered" evidence="13">
    <location>
        <begin position="237"/>
        <end position="329"/>
    </location>
</feature>
<feature type="compositionally biased region" description="Low complexity" evidence="13">
    <location>
        <begin position="243"/>
        <end position="252"/>
    </location>
</feature>
<evidence type="ECO:0000256" key="12">
    <source>
        <dbReference type="PROSITE-ProRule" id="PRU00175"/>
    </source>
</evidence>
<protein>
    <recommendedName>
        <fullName evidence="3">RING-type E3 ubiquitin transferase</fullName>
        <ecNumber evidence="3">2.3.2.27</ecNumber>
    </recommendedName>
</protein>
<feature type="domain" description="RING-type" evidence="16">
    <location>
        <begin position="351"/>
        <end position="393"/>
    </location>
</feature>
<dbReference type="InParanoid" id="K1WMU3"/>
<evidence type="ECO:0000256" key="4">
    <source>
        <dbReference type="ARBA" id="ARBA00022679"/>
    </source>
</evidence>
<keyword evidence="9" id="KW-0862">Zinc</keyword>
<keyword evidence="5 14" id="KW-0812">Transmembrane</keyword>
<keyword evidence="18" id="KW-1185">Reference proteome</keyword>
<dbReference type="GO" id="GO:0016020">
    <property type="term" value="C:membrane"/>
    <property type="evidence" value="ECO:0007669"/>
    <property type="project" value="UniProtKB-SubCell"/>
</dbReference>
<feature type="chain" id="PRO_5003853028" description="RING-type E3 ubiquitin transferase" evidence="15">
    <location>
        <begin position="20"/>
        <end position="515"/>
    </location>
</feature>
<evidence type="ECO:0000256" key="1">
    <source>
        <dbReference type="ARBA" id="ARBA00000900"/>
    </source>
</evidence>
<proteinExistence type="predicted"/>
<dbReference type="GeneID" id="18758207"/>
<evidence type="ECO:0000256" key="8">
    <source>
        <dbReference type="ARBA" id="ARBA00022786"/>
    </source>
</evidence>
<dbReference type="eggNOG" id="KOG4628">
    <property type="taxonomic scope" value="Eukaryota"/>
</dbReference>
<dbReference type="Pfam" id="PF13639">
    <property type="entry name" value="zf-RING_2"/>
    <property type="match status" value="1"/>
</dbReference>
<dbReference type="PANTHER" id="PTHR45977">
    <property type="entry name" value="TARGET OF ERK KINASE MPK-1"/>
    <property type="match status" value="1"/>
</dbReference>
<dbReference type="HOGENOM" id="CLU_008264_1_0_1"/>
<feature type="region of interest" description="Disordered" evidence="13">
    <location>
        <begin position="173"/>
        <end position="201"/>
    </location>
</feature>
<reference evidence="17 18" key="1">
    <citation type="journal article" date="2012" name="BMC Genomics">
        <title>Sequencing the genome of Marssonina brunnea reveals fungus-poplar co-evolution.</title>
        <authorList>
            <person name="Zhu S."/>
            <person name="Cao Y.-Z."/>
            <person name="Jiang C."/>
            <person name="Tan B.-Y."/>
            <person name="Wang Z."/>
            <person name="Feng S."/>
            <person name="Zhang L."/>
            <person name="Su X.-H."/>
            <person name="Brejova B."/>
            <person name="Vinar T."/>
            <person name="Xu M."/>
            <person name="Wang M.-X."/>
            <person name="Zhang S.-G."/>
            <person name="Huang M.-R."/>
            <person name="Wu R."/>
            <person name="Zhou Y."/>
        </authorList>
    </citation>
    <scope>NUCLEOTIDE SEQUENCE [LARGE SCALE GENOMIC DNA]</scope>
    <source>
        <strain evidence="17 18">MB_m1</strain>
    </source>
</reference>
<evidence type="ECO:0000256" key="2">
    <source>
        <dbReference type="ARBA" id="ARBA00004141"/>
    </source>
</evidence>
<organism evidence="17 18">
    <name type="scientific">Marssonina brunnea f. sp. multigermtubi (strain MB_m1)</name>
    <name type="common">Marssonina leaf spot fungus</name>
    <dbReference type="NCBI Taxonomy" id="1072389"/>
    <lineage>
        <taxon>Eukaryota</taxon>
        <taxon>Fungi</taxon>
        <taxon>Dikarya</taxon>
        <taxon>Ascomycota</taxon>
        <taxon>Pezizomycotina</taxon>
        <taxon>Leotiomycetes</taxon>
        <taxon>Helotiales</taxon>
        <taxon>Drepanopezizaceae</taxon>
        <taxon>Drepanopeziza</taxon>
    </lineage>
</organism>
<evidence type="ECO:0000256" key="3">
    <source>
        <dbReference type="ARBA" id="ARBA00012483"/>
    </source>
</evidence>
<dbReference type="KEGG" id="mbe:MBM_02272"/>
<keyword evidence="4" id="KW-0808">Transferase</keyword>
<evidence type="ECO:0000256" key="10">
    <source>
        <dbReference type="ARBA" id="ARBA00022989"/>
    </source>
</evidence>
<dbReference type="GO" id="GO:0016567">
    <property type="term" value="P:protein ubiquitination"/>
    <property type="evidence" value="ECO:0007669"/>
    <property type="project" value="TreeGrafter"/>
</dbReference>
<dbReference type="SMART" id="SM00184">
    <property type="entry name" value="RING"/>
    <property type="match status" value="1"/>
</dbReference>
<dbReference type="Proteomes" id="UP000006753">
    <property type="component" value="Unassembled WGS sequence"/>
</dbReference>
<gene>
    <name evidence="17" type="ORF">MBM_02272</name>
</gene>
<keyword evidence="6" id="KW-0479">Metal-binding</keyword>
<dbReference type="EMBL" id="JH921431">
    <property type="protein sequence ID" value="EKD19035.1"/>
    <property type="molecule type" value="Genomic_DNA"/>
</dbReference>
<evidence type="ECO:0000313" key="18">
    <source>
        <dbReference type="Proteomes" id="UP000006753"/>
    </source>
</evidence>
<evidence type="ECO:0000256" key="13">
    <source>
        <dbReference type="SAM" id="MobiDB-lite"/>
    </source>
</evidence>
<name>K1WMU3_MARBU</name>
<evidence type="ECO:0000259" key="16">
    <source>
        <dbReference type="PROSITE" id="PS50089"/>
    </source>
</evidence>
<comment type="subcellular location">
    <subcellularLocation>
        <location evidence="2">Membrane</location>
        <topology evidence="2">Multi-pass membrane protein</topology>
    </subcellularLocation>
</comment>
<evidence type="ECO:0000256" key="11">
    <source>
        <dbReference type="ARBA" id="ARBA00023136"/>
    </source>
</evidence>
<dbReference type="GO" id="GO:0008270">
    <property type="term" value="F:zinc ion binding"/>
    <property type="evidence" value="ECO:0007669"/>
    <property type="project" value="UniProtKB-KW"/>
</dbReference>
<feature type="compositionally biased region" description="Low complexity" evidence="13">
    <location>
        <begin position="298"/>
        <end position="311"/>
    </location>
</feature>
<feature type="compositionally biased region" description="Basic and acidic residues" evidence="13">
    <location>
        <begin position="287"/>
        <end position="297"/>
    </location>
</feature>
<evidence type="ECO:0000256" key="6">
    <source>
        <dbReference type="ARBA" id="ARBA00022723"/>
    </source>
</evidence>
<dbReference type="PROSITE" id="PS50089">
    <property type="entry name" value="ZF_RING_2"/>
    <property type="match status" value="1"/>
</dbReference>
<accession>K1WMU3</accession>
<evidence type="ECO:0000313" key="17">
    <source>
        <dbReference type="EMBL" id="EKD19035.1"/>
    </source>
</evidence>
<dbReference type="OrthoDB" id="8062037at2759"/>
<dbReference type="OMA" id="PGCSICT"/>
<keyword evidence="10 14" id="KW-1133">Transmembrane helix</keyword>
<dbReference type="RefSeq" id="XP_007290161.1">
    <property type="nucleotide sequence ID" value="XM_007290099.1"/>
</dbReference>
<evidence type="ECO:0000256" key="9">
    <source>
        <dbReference type="ARBA" id="ARBA00022833"/>
    </source>
</evidence>
<keyword evidence="15" id="KW-0732">Signal</keyword>
<evidence type="ECO:0000256" key="5">
    <source>
        <dbReference type="ARBA" id="ARBA00022692"/>
    </source>
</evidence>
<dbReference type="PANTHER" id="PTHR45977:SF4">
    <property type="entry name" value="RING-TYPE DOMAIN-CONTAINING PROTEIN"/>
    <property type="match status" value="1"/>
</dbReference>
<keyword evidence="11 14" id="KW-0472">Membrane</keyword>
<dbReference type="GO" id="GO:0061630">
    <property type="term" value="F:ubiquitin protein ligase activity"/>
    <property type="evidence" value="ECO:0007669"/>
    <property type="project" value="UniProtKB-EC"/>
</dbReference>
<feature type="region of interest" description="Disordered" evidence="13">
    <location>
        <begin position="471"/>
        <end position="490"/>
    </location>
</feature>
<dbReference type="InterPro" id="IPR001841">
    <property type="entry name" value="Znf_RING"/>
</dbReference>
<feature type="compositionally biased region" description="Polar residues" evidence="13">
    <location>
        <begin position="192"/>
        <end position="201"/>
    </location>
</feature>
<evidence type="ECO:0000256" key="15">
    <source>
        <dbReference type="SAM" id="SignalP"/>
    </source>
</evidence>
<keyword evidence="7 12" id="KW-0863">Zinc-finger</keyword>
<feature type="signal peptide" evidence="15">
    <location>
        <begin position="1"/>
        <end position="19"/>
    </location>
</feature>
<comment type="catalytic activity">
    <reaction evidence="1">
        <text>S-ubiquitinyl-[E2 ubiquitin-conjugating enzyme]-L-cysteine + [acceptor protein]-L-lysine = [E2 ubiquitin-conjugating enzyme]-L-cysteine + N(6)-ubiquitinyl-[acceptor protein]-L-lysine.</text>
        <dbReference type="EC" id="2.3.2.27"/>
    </reaction>
</comment>
<dbReference type="EC" id="2.3.2.27" evidence="3"/>
<dbReference type="Gene3D" id="3.30.40.10">
    <property type="entry name" value="Zinc/RING finger domain, C3HC4 (zinc finger)"/>
    <property type="match status" value="1"/>
</dbReference>
<dbReference type="CDD" id="cd16454">
    <property type="entry name" value="RING-H2_PA-TM-RING"/>
    <property type="match status" value="1"/>
</dbReference>